<accession>A0ABW0Z0Q4</accession>
<dbReference type="Proteomes" id="UP001596083">
    <property type="component" value="Unassembled WGS sequence"/>
</dbReference>
<dbReference type="InterPro" id="IPR035992">
    <property type="entry name" value="Ricin_B-like_lectins"/>
</dbReference>
<evidence type="ECO:0000313" key="4">
    <source>
        <dbReference type="Proteomes" id="UP001596083"/>
    </source>
</evidence>
<keyword evidence="1" id="KW-0732">Signal</keyword>
<dbReference type="CDD" id="cd23451">
    <property type="entry name" value="beta-trefoil_Ricin_laminarinase"/>
    <property type="match status" value="1"/>
</dbReference>
<dbReference type="InterPro" id="IPR014044">
    <property type="entry name" value="CAP_dom"/>
</dbReference>
<feature type="domain" description="Ricin B lectin" evidence="2">
    <location>
        <begin position="38"/>
        <end position="167"/>
    </location>
</feature>
<reference evidence="4" key="1">
    <citation type="journal article" date="2019" name="Int. J. Syst. Evol. Microbiol.">
        <title>The Global Catalogue of Microorganisms (GCM) 10K type strain sequencing project: providing services to taxonomists for standard genome sequencing and annotation.</title>
        <authorList>
            <consortium name="The Broad Institute Genomics Platform"/>
            <consortium name="The Broad Institute Genome Sequencing Center for Infectious Disease"/>
            <person name="Wu L."/>
            <person name="Ma J."/>
        </authorList>
    </citation>
    <scope>NUCLEOTIDE SEQUENCE [LARGE SCALE GENOMIC DNA]</scope>
    <source>
        <strain evidence="4">CGMCC 4.7304</strain>
    </source>
</reference>
<dbReference type="CDD" id="cd05379">
    <property type="entry name" value="CAP_bacterial"/>
    <property type="match status" value="1"/>
</dbReference>
<protein>
    <submittedName>
        <fullName evidence="3">CAP domain-containing protein</fullName>
    </submittedName>
</protein>
<dbReference type="Gene3D" id="3.40.33.10">
    <property type="entry name" value="CAP"/>
    <property type="match status" value="1"/>
</dbReference>
<gene>
    <name evidence="3" type="ORF">ACFP1Z_10215</name>
</gene>
<comment type="caution">
    <text evidence="3">The sequence shown here is derived from an EMBL/GenBank/DDBJ whole genome shotgun (WGS) entry which is preliminary data.</text>
</comment>
<dbReference type="SUPFAM" id="SSF55797">
    <property type="entry name" value="PR-1-like"/>
    <property type="match status" value="1"/>
</dbReference>
<dbReference type="SUPFAM" id="SSF50370">
    <property type="entry name" value="Ricin B-like lectins"/>
    <property type="match status" value="1"/>
</dbReference>
<feature type="signal peptide" evidence="1">
    <location>
        <begin position="1"/>
        <end position="34"/>
    </location>
</feature>
<evidence type="ECO:0000313" key="3">
    <source>
        <dbReference type="EMBL" id="MFC5720534.1"/>
    </source>
</evidence>
<dbReference type="EMBL" id="JBHSPB010000005">
    <property type="protein sequence ID" value="MFC5720534.1"/>
    <property type="molecule type" value="Genomic_DNA"/>
</dbReference>
<keyword evidence="4" id="KW-1185">Reference proteome</keyword>
<dbReference type="PROSITE" id="PS50231">
    <property type="entry name" value="RICIN_B_LECTIN"/>
    <property type="match status" value="1"/>
</dbReference>
<evidence type="ECO:0000259" key="2">
    <source>
        <dbReference type="SMART" id="SM00458"/>
    </source>
</evidence>
<proteinExistence type="predicted"/>
<dbReference type="PANTHER" id="PTHR31157">
    <property type="entry name" value="SCP DOMAIN-CONTAINING PROTEIN"/>
    <property type="match status" value="1"/>
</dbReference>
<dbReference type="InterPro" id="IPR035940">
    <property type="entry name" value="CAP_sf"/>
</dbReference>
<dbReference type="Pfam" id="PF00188">
    <property type="entry name" value="CAP"/>
    <property type="match status" value="1"/>
</dbReference>
<dbReference type="SMART" id="SM00458">
    <property type="entry name" value="RICIN"/>
    <property type="match status" value="1"/>
</dbReference>
<dbReference type="Pfam" id="PF00652">
    <property type="entry name" value="Ricin_B_lectin"/>
    <property type="match status" value="1"/>
</dbReference>
<dbReference type="PANTHER" id="PTHR31157:SF1">
    <property type="entry name" value="SCP DOMAIN-CONTAINING PROTEIN"/>
    <property type="match status" value="1"/>
</dbReference>
<feature type="chain" id="PRO_5045692716" evidence="1">
    <location>
        <begin position="35"/>
        <end position="306"/>
    </location>
</feature>
<dbReference type="RefSeq" id="WP_390315684.1">
    <property type="nucleotide sequence ID" value="NZ_JBHSPB010000005.1"/>
</dbReference>
<dbReference type="Gene3D" id="2.80.10.50">
    <property type="match status" value="2"/>
</dbReference>
<name>A0ABW0Z0Q4_9ACTN</name>
<organism evidence="3 4">
    <name type="scientific">Streptomyces gamaensis</name>
    <dbReference type="NCBI Taxonomy" id="1763542"/>
    <lineage>
        <taxon>Bacteria</taxon>
        <taxon>Bacillati</taxon>
        <taxon>Actinomycetota</taxon>
        <taxon>Actinomycetes</taxon>
        <taxon>Kitasatosporales</taxon>
        <taxon>Streptomycetaceae</taxon>
        <taxon>Streptomyces</taxon>
    </lineage>
</organism>
<sequence>MQKSLKKPVKKSHILGAFALAAIAVTAVPATAQAAQLSGQVTGLGGKCLDVRSGSTGNGTPVQLYSCNGTDSQKWTYTEQPGEVGATVTAFGKCLDVASSGTTDGTKVQLWDCNGSGAQKWVRYLGDTLVNPQSGKCLDVPGGNTVDGNALQIYTCNGTDSQKWTFGGTSTPQPGDRVEQFKREVFDRVNAYRQQNGKQPLQWDNVLARTAQDEADEQARRQRQGHYTFENIYDRMRQYGYSHPLGGVWENAAGARGFWKDPQSVVQAWIDEPGHRANILTDSKWSGVGLTVDGNGNYWWAQDFAG</sequence>
<dbReference type="InterPro" id="IPR000772">
    <property type="entry name" value="Ricin_B_lectin"/>
</dbReference>
<evidence type="ECO:0000256" key="1">
    <source>
        <dbReference type="SAM" id="SignalP"/>
    </source>
</evidence>